<gene>
    <name evidence="2" type="ORF">SAMN05421854_102451</name>
</gene>
<evidence type="ECO:0000313" key="2">
    <source>
        <dbReference type="EMBL" id="SFO59513.1"/>
    </source>
</evidence>
<dbReference type="STRING" id="112413.SAMN05421854_102451"/>
<keyword evidence="1" id="KW-0472">Membrane</keyword>
<evidence type="ECO:0000313" key="3">
    <source>
        <dbReference type="Proteomes" id="UP000199137"/>
    </source>
</evidence>
<dbReference type="AlphaFoldDB" id="A0A1I5IG35"/>
<protein>
    <submittedName>
        <fullName evidence="2">Uncharacterized protein</fullName>
    </submittedName>
</protein>
<keyword evidence="1" id="KW-1133">Transmembrane helix</keyword>
<accession>A0A1I5IG35</accession>
<dbReference type="OrthoDB" id="9966772at2"/>
<reference evidence="3" key="1">
    <citation type="submission" date="2016-10" db="EMBL/GenBank/DDBJ databases">
        <authorList>
            <person name="Varghese N."/>
            <person name="Submissions S."/>
        </authorList>
    </citation>
    <scope>NUCLEOTIDE SEQUENCE [LARGE SCALE GENOMIC DNA]</scope>
    <source>
        <strain evidence="3">DSM 44637</strain>
    </source>
</reference>
<feature type="transmembrane region" description="Helical" evidence="1">
    <location>
        <begin position="6"/>
        <end position="28"/>
    </location>
</feature>
<dbReference type="EMBL" id="FOWC01000002">
    <property type="protein sequence ID" value="SFO59513.1"/>
    <property type="molecule type" value="Genomic_DNA"/>
</dbReference>
<organism evidence="2 3">
    <name type="scientific">Amycolatopsis rubida</name>
    <dbReference type="NCBI Taxonomy" id="112413"/>
    <lineage>
        <taxon>Bacteria</taxon>
        <taxon>Bacillati</taxon>
        <taxon>Actinomycetota</taxon>
        <taxon>Actinomycetes</taxon>
        <taxon>Pseudonocardiales</taxon>
        <taxon>Pseudonocardiaceae</taxon>
        <taxon>Amycolatopsis</taxon>
    </lineage>
</organism>
<dbReference type="RefSeq" id="WP_093573030.1">
    <property type="nucleotide sequence ID" value="NZ_FOWC01000002.1"/>
</dbReference>
<sequence length="81" mass="8867">MSDLGSLFQGIAAVITSIGGIVIGFYAIKRGSKRERRDAAEKVIDRVLGADEDADEDEDDRSEAIAELLEQLLKRREGDDS</sequence>
<name>A0A1I5IG35_9PSEU</name>
<evidence type="ECO:0000256" key="1">
    <source>
        <dbReference type="SAM" id="Phobius"/>
    </source>
</evidence>
<proteinExistence type="predicted"/>
<keyword evidence="1" id="KW-0812">Transmembrane</keyword>
<dbReference type="Proteomes" id="UP000199137">
    <property type="component" value="Unassembled WGS sequence"/>
</dbReference>